<keyword evidence="3" id="KW-1185">Reference proteome</keyword>
<feature type="compositionally biased region" description="Basic and acidic residues" evidence="1">
    <location>
        <begin position="224"/>
        <end position="244"/>
    </location>
</feature>
<reference evidence="2" key="1">
    <citation type="submission" date="2023-04" db="EMBL/GenBank/DDBJ databases">
        <title>Phytophthora fragariaefolia NBRC 109709.</title>
        <authorList>
            <person name="Ichikawa N."/>
            <person name="Sato H."/>
            <person name="Tonouchi N."/>
        </authorList>
    </citation>
    <scope>NUCLEOTIDE SEQUENCE</scope>
    <source>
        <strain evidence="2">NBRC 109709</strain>
    </source>
</reference>
<organism evidence="2 3">
    <name type="scientific">Phytophthora fragariaefolia</name>
    <dbReference type="NCBI Taxonomy" id="1490495"/>
    <lineage>
        <taxon>Eukaryota</taxon>
        <taxon>Sar</taxon>
        <taxon>Stramenopiles</taxon>
        <taxon>Oomycota</taxon>
        <taxon>Peronosporomycetes</taxon>
        <taxon>Peronosporales</taxon>
        <taxon>Peronosporaceae</taxon>
        <taxon>Phytophthora</taxon>
    </lineage>
</organism>
<evidence type="ECO:0000313" key="2">
    <source>
        <dbReference type="EMBL" id="GMG15596.1"/>
    </source>
</evidence>
<accession>A0A9W7DB89</accession>
<proteinExistence type="predicted"/>
<sequence>MRAEEGGASFPNTNFSTDMGGGPASADVVRSSCFVTFPEQTRAEPVPVDAWYLFAAGLTFLRRLARDRVGDEMRIALLLQVPGDEAGERRYVSVGSNTVLQRALQETFDCPDKALVLHVVDVAKVRGQKRIHVRPEVNPNVSPEPVEPMGLVFPTLSVDGLMTPTAVEVPAAQLTSESLHEQMSRSMFNYRKDDSVRWDGARSSALDKTHKALSQSAFFVEERDYTKREAQQHQQQEEQRERTQRAGVPVAVEAVADLLPAAKQVDDGSSAQQQQEQEEQVDEGDIPVATVVETDAAQIPSDYVMLELQTGAGLPAAPANSSSTYFISSRWAEQADEMSASMRLERPRQPRATAASSVGSIRANANLEDSFVILERHEL</sequence>
<dbReference type="EMBL" id="BSXT01018890">
    <property type="protein sequence ID" value="GMG15596.1"/>
    <property type="molecule type" value="Genomic_DNA"/>
</dbReference>
<feature type="region of interest" description="Disordered" evidence="1">
    <location>
        <begin position="224"/>
        <end position="247"/>
    </location>
</feature>
<feature type="region of interest" description="Disordered" evidence="1">
    <location>
        <begin position="264"/>
        <end position="283"/>
    </location>
</feature>
<name>A0A9W7DB89_9STRA</name>
<comment type="caution">
    <text evidence="2">The sequence shown here is derived from an EMBL/GenBank/DDBJ whole genome shotgun (WGS) entry which is preliminary data.</text>
</comment>
<evidence type="ECO:0000256" key="1">
    <source>
        <dbReference type="SAM" id="MobiDB-lite"/>
    </source>
</evidence>
<evidence type="ECO:0000313" key="3">
    <source>
        <dbReference type="Proteomes" id="UP001165121"/>
    </source>
</evidence>
<gene>
    <name evidence="2" type="ORF">Pfra01_002949400</name>
</gene>
<dbReference type="Proteomes" id="UP001165121">
    <property type="component" value="Unassembled WGS sequence"/>
</dbReference>
<dbReference type="OrthoDB" id="156167at2759"/>
<protein>
    <submittedName>
        <fullName evidence="2">Unnamed protein product</fullName>
    </submittedName>
</protein>
<dbReference type="AlphaFoldDB" id="A0A9W7DB89"/>
<feature type="region of interest" description="Disordered" evidence="1">
    <location>
        <begin position="1"/>
        <end position="21"/>
    </location>
</feature>